<name>A0ABS0LS84_9LACT</name>
<dbReference type="PANTHER" id="PTHR34289:SF8">
    <property type="entry name" value="DUF819 DOMAIN-CONTAINING PROTEIN"/>
    <property type="match status" value="1"/>
</dbReference>
<dbReference type="Proteomes" id="UP000721415">
    <property type="component" value="Unassembled WGS sequence"/>
</dbReference>
<feature type="transmembrane region" description="Helical" evidence="1">
    <location>
        <begin position="270"/>
        <end position="288"/>
    </location>
</feature>
<dbReference type="EMBL" id="JACBXQ010000002">
    <property type="protein sequence ID" value="MBG9986325.1"/>
    <property type="molecule type" value="Genomic_DNA"/>
</dbReference>
<dbReference type="InterPro" id="IPR008537">
    <property type="entry name" value="DUF819"/>
</dbReference>
<keyword evidence="3" id="KW-1185">Reference proteome</keyword>
<feature type="transmembrane region" description="Helical" evidence="1">
    <location>
        <begin position="93"/>
        <end position="114"/>
    </location>
</feature>
<feature type="transmembrane region" description="Helical" evidence="1">
    <location>
        <begin position="210"/>
        <end position="228"/>
    </location>
</feature>
<dbReference type="Pfam" id="PF05684">
    <property type="entry name" value="DUF819"/>
    <property type="match status" value="1"/>
</dbReference>
<feature type="transmembrane region" description="Helical" evidence="1">
    <location>
        <begin position="160"/>
        <end position="177"/>
    </location>
</feature>
<evidence type="ECO:0000313" key="2">
    <source>
        <dbReference type="EMBL" id="MBG9986325.1"/>
    </source>
</evidence>
<reference evidence="2 3" key="1">
    <citation type="submission" date="2020-07" db="EMBL/GenBank/DDBJ databases">
        <title>Facklamia lactis sp. nov., isolated from raw milk.</title>
        <authorList>
            <person name="Doll E.V."/>
            <person name="Huptas C."/>
            <person name="Staib L."/>
            <person name="Wenning M."/>
            <person name="Scherer S."/>
        </authorList>
    </citation>
    <scope>NUCLEOTIDE SEQUENCE [LARGE SCALE GENOMIC DNA]</scope>
    <source>
        <strain evidence="2 3">DSM 111018</strain>
    </source>
</reference>
<accession>A0ABS0LS84</accession>
<organism evidence="2 3">
    <name type="scientific">Facklamia lactis</name>
    <dbReference type="NCBI Taxonomy" id="2749967"/>
    <lineage>
        <taxon>Bacteria</taxon>
        <taxon>Bacillati</taxon>
        <taxon>Bacillota</taxon>
        <taxon>Bacilli</taxon>
        <taxon>Lactobacillales</taxon>
        <taxon>Aerococcaceae</taxon>
        <taxon>Facklamia</taxon>
    </lineage>
</organism>
<gene>
    <name evidence="2" type="ORF">HZY91_05385</name>
</gene>
<protein>
    <submittedName>
        <fullName evidence="2">DUF819 family protein</fullName>
    </submittedName>
</protein>
<dbReference type="RefSeq" id="WP_197115222.1">
    <property type="nucleotide sequence ID" value="NZ_JACBXQ010000002.1"/>
</dbReference>
<sequence>MEALITRVDGLLFVILFMVSLSLWLQKYKIFKSLGPVLTVVVLGIILSNTGVVPISHDVYGTLASICVPVSISICMLSMNLAELKKLTKKPFIALASGIFSVMLVATLLGIFFAPRMDEGWKVAGMFVGTYTGGTPNLTAIATGLDATRATIAAANAADYVVSTPLMIFMFAAPAILKASEKWNKFWPYQLSTNELETGDKEPLMSDKKWSIRDIAWLLTIGFGVTYITTTLSEAYAPEAIWKAVRLILLTTVSIMIAQIKPVQKLRGNLDLGLFLSLTFLATIGFAVDIRQFIGSAFVMTLYVFLMLIGCLLLHLVICRLLKVEYEYMILSIVGCIVDGPTASLTAAGANWKSLINVGLIMGVIAGAAGNYVGVTVAYIIKAIIGA</sequence>
<evidence type="ECO:0000256" key="1">
    <source>
        <dbReference type="SAM" id="Phobius"/>
    </source>
</evidence>
<feature type="transmembrane region" description="Helical" evidence="1">
    <location>
        <begin position="358"/>
        <end position="381"/>
    </location>
</feature>
<proteinExistence type="predicted"/>
<feature type="transmembrane region" description="Helical" evidence="1">
    <location>
        <begin position="330"/>
        <end position="352"/>
    </location>
</feature>
<keyword evidence="1" id="KW-1133">Transmembrane helix</keyword>
<feature type="transmembrane region" description="Helical" evidence="1">
    <location>
        <begin position="6"/>
        <end position="25"/>
    </location>
</feature>
<comment type="caution">
    <text evidence="2">The sequence shown here is derived from an EMBL/GenBank/DDBJ whole genome shotgun (WGS) entry which is preliminary data.</text>
</comment>
<feature type="transmembrane region" description="Helical" evidence="1">
    <location>
        <begin position="294"/>
        <end position="318"/>
    </location>
</feature>
<feature type="transmembrane region" description="Helical" evidence="1">
    <location>
        <begin position="37"/>
        <end position="56"/>
    </location>
</feature>
<keyword evidence="1" id="KW-0472">Membrane</keyword>
<keyword evidence="1" id="KW-0812">Transmembrane</keyword>
<feature type="transmembrane region" description="Helical" evidence="1">
    <location>
        <begin position="62"/>
        <end position="81"/>
    </location>
</feature>
<evidence type="ECO:0000313" key="3">
    <source>
        <dbReference type="Proteomes" id="UP000721415"/>
    </source>
</evidence>
<dbReference type="PANTHER" id="PTHR34289">
    <property type="entry name" value="PROTEIN, PUTATIVE (DUF819)-RELATED"/>
    <property type="match status" value="1"/>
</dbReference>